<gene>
    <name evidence="1" type="ORF">HMPREF3180_00722</name>
</gene>
<organism evidence="1 2">
    <name type="scientific">Leptotrichia wadei</name>
    <dbReference type="NCBI Taxonomy" id="157687"/>
    <lineage>
        <taxon>Bacteria</taxon>
        <taxon>Fusobacteriati</taxon>
        <taxon>Fusobacteriota</taxon>
        <taxon>Fusobacteriia</taxon>
        <taxon>Fusobacteriales</taxon>
        <taxon>Leptotrichiaceae</taxon>
        <taxon>Leptotrichia</taxon>
    </lineage>
</organism>
<sequence length="306" mass="35698">MKIKILILLFVLINFLIFGEVKKNYNCNFLTDFTFNEENNKFIDLYTGKTNMKIKEGITECKVVTGGPFRIINRSFFWKENDHHYFDNAVISLEIKNGRMVELEVKSAFNNELLFSGKYNYLGLDGEVYMDGSVQGSGYSMRLNYKNGKPTGELVEYYNNGKIYRKSMLRNMQIDLSHFSDEFEKYVNSYEIYDYNTGEKIFSENLKNGNGRIISYTPSGKQDKDYEIKNRKIIGGKEVARSPDGKSDSEYYYHKNGKVKKYIQHGSSGARTEYDYDINGRILRDTHYNKDGEIDNIIDYTKKNVK</sequence>
<dbReference type="AlphaFoldDB" id="A0A134ALL4"/>
<evidence type="ECO:0000313" key="2">
    <source>
        <dbReference type="Proteomes" id="UP000070483"/>
    </source>
</evidence>
<reference evidence="2" key="1">
    <citation type="submission" date="2016-01" db="EMBL/GenBank/DDBJ databases">
        <authorList>
            <person name="Mitreva M."/>
            <person name="Pepin K.H."/>
            <person name="Mihindukulasuriya K.A."/>
            <person name="Fulton R."/>
            <person name="Fronick C."/>
            <person name="O'Laughlin M."/>
            <person name="Miner T."/>
            <person name="Herter B."/>
            <person name="Rosa B.A."/>
            <person name="Cordes M."/>
            <person name="Tomlinson C."/>
            <person name="Wollam A."/>
            <person name="Palsikar V.B."/>
            <person name="Mardis E.R."/>
            <person name="Wilson R.K."/>
        </authorList>
    </citation>
    <scope>NUCLEOTIDE SEQUENCE [LARGE SCALE GENOMIC DNA]</scope>
    <source>
        <strain evidence="2">KA00185</strain>
    </source>
</reference>
<protein>
    <recommendedName>
        <fullName evidence="3">MORN repeat protein</fullName>
    </recommendedName>
</protein>
<evidence type="ECO:0008006" key="3">
    <source>
        <dbReference type="Google" id="ProtNLM"/>
    </source>
</evidence>
<proteinExistence type="predicted"/>
<evidence type="ECO:0000313" key="1">
    <source>
        <dbReference type="EMBL" id="KXB68602.1"/>
    </source>
</evidence>
<dbReference type="RefSeq" id="WP_060917599.1">
    <property type="nucleotide sequence ID" value="NZ_KQ960035.1"/>
</dbReference>
<dbReference type="OrthoDB" id="84155at2"/>
<keyword evidence="2" id="KW-1185">Reference proteome</keyword>
<name>A0A134ALL4_9FUSO</name>
<dbReference type="EMBL" id="LSDD01000044">
    <property type="protein sequence ID" value="KXB68602.1"/>
    <property type="molecule type" value="Genomic_DNA"/>
</dbReference>
<dbReference type="PATRIC" id="fig|157687.3.peg.721"/>
<accession>A0A134ALL4</accession>
<comment type="caution">
    <text evidence="1">The sequence shown here is derived from an EMBL/GenBank/DDBJ whole genome shotgun (WGS) entry which is preliminary data.</text>
</comment>
<dbReference type="Proteomes" id="UP000070483">
    <property type="component" value="Unassembled WGS sequence"/>
</dbReference>